<dbReference type="Pfam" id="PF00392">
    <property type="entry name" value="GntR"/>
    <property type="match status" value="1"/>
</dbReference>
<evidence type="ECO:0000256" key="3">
    <source>
        <dbReference type="ARBA" id="ARBA00023163"/>
    </source>
</evidence>
<dbReference type="SUPFAM" id="SSF46785">
    <property type="entry name" value="Winged helix' DNA-binding domain"/>
    <property type="match status" value="1"/>
</dbReference>
<dbReference type="SMART" id="SM00895">
    <property type="entry name" value="FCD"/>
    <property type="match status" value="1"/>
</dbReference>
<dbReference type="RefSeq" id="WP_272778683.1">
    <property type="nucleotide sequence ID" value="NZ_JAQQLI010000033.1"/>
</dbReference>
<dbReference type="PANTHER" id="PTHR43537">
    <property type="entry name" value="TRANSCRIPTIONAL REGULATOR, GNTR FAMILY"/>
    <property type="match status" value="1"/>
</dbReference>
<dbReference type="EMBL" id="JAQQLI010000033">
    <property type="protein sequence ID" value="MDC7787845.1"/>
    <property type="molecule type" value="Genomic_DNA"/>
</dbReference>
<comment type="caution">
    <text evidence="6">The sequence shown here is derived from an EMBL/GenBank/DDBJ whole genome shotgun (WGS) entry which is preliminary data.</text>
</comment>
<sequence length="254" mass="28312">MARAATSPRGDRRRTPRRTAETTDETGPEDAGFPMPPPRQRAGEGLGDFAYRVLREAIRSGHFRSGRHLREADVARWLDISRTPVREAFHRIVSEGLLVSGPWNGLMIASLDRQQLVELYAVREVLEGTAAALAAQHASPAEIDLMFSIAASETAAKDDPDRLVVINAELHQTIYGAAHNRYLLQSLNAVVDSLGLLRHSTFVLPGSTELARREHVEILRAIKERNARKAEQLARRHIRHALALRLRLQHEEGG</sequence>
<dbReference type="PROSITE" id="PS50949">
    <property type="entry name" value="HTH_GNTR"/>
    <property type="match status" value="1"/>
</dbReference>
<evidence type="ECO:0000259" key="5">
    <source>
        <dbReference type="PROSITE" id="PS50949"/>
    </source>
</evidence>
<feature type="region of interest" description="Disordered" evidence="4">
    <location>
        <begin position="1"/>
        <end position="44"/>
    </location>
</feature>
<dbReference type="PANTHER" id="PTHR43537:SF49">
    <property type="entry name" value="TRANSCRIPTIONAL REGULATORY PROTEIN"/>
    <property type="match status" value="1"/>
</dbReference>
<dbReference type="InterPro" id="IPR000524">
    <property type="entry name" value="Tscrpt_reg_HTH_GntR"/>
</dbReference>
<protein>
    <submittedName>
        <fullName evidence="6">GntR family transcriptional regulator</fullName>
    </submittedName>
</protein>
<keyword evidence="3" id="KW-0804">Transcription</keyword>
<proteinExistence type="predicted"/>
<name>A0ABT5JDT9_RHOTP</name>
<feature type="domain" description="HTH gntR-type" evidence="5">
    <location>
        <begin position="44"/>
        <end position="111"/>
    </location>
</feature>
<evidence type="ECO:0000256" key="1">
    <source>
        <dbReference type="ARBA" id="ARBA00023015"/>
    </source>
</evidence>
<reference evidence="6" key="2">
    <citation type="submission" date="2023-02" db="EMBL/GenBank/DDBJ databases">
        <authorList>
            <person name="Rayyan A."/>
            <person name="Meyer T."/>
            <person name="Kyndt J.A."/>
        </authorList>
    </citation>
    <scope>NUCLEOTIDE SEQUENCE</scope>
    <source>
        <strain evidence="6">DSM 9987</strain>
    </source>
</reference>
<dbReference type="InterPro" id="IPR036388">
    <property type="entry name" value="WH-like_DNA-bd_sf"/>
</dbReference>
<evidence type="ECO:0000256" key="2">
    <source>
        <dbReference type="ARBA" id="ARBA00023125"/>
    </source>
</evidence>
<dbReference type="Gene3D" id="1.10.10.10">
    <property type="entry name" value="Winged helix-like DNA-binding domain superfamily/Winged helix DNA-binding domain"/>
    <property type="match status" value="1"/>
</dbReference>
<evidence type="ECO:0000313" key="7">
    <source>
        <dbReference type="Proteomes" id="UP001165652"/>
    </source>
</evidence>
<dbReference type="Pfam" id="PF07729">
    <property type="entry name" value="FCD"/>
    <property type="match status" value="1"/>
</dbReference>
<organism evidence="6 7">
    <name type="scientific">Rhodoplanes tepidamans</name>
    <name type="common">Rhodoplanes cryptolactis</name>
    <dbReference type="NCBI Taxonomy" id="200616"/>
    <lineage>
        <taxon>Bacteria</taxon>
        <taxon>Pseudomonadati</taxon>
        <taxon>Pseudomonadota</taxon>
        <taxon>Alphaproteobacteria</taxon>
        <taxon>Hyphomicrobiales</taxon>
        <taxon>Nitrobacteraceae</taxon>
        <taxon>Rhodoplanes</taxon>
    </lineage>
</organism>
<evidence type="ECO:0000256" key="4">
    <source>
        <dbReference type="SAM" id="MobiDB-lite"/>
    </source>
</evidence>
<dbReference type="InterPro" id="IPR036390">
    <property type="entry name" value="WH_DNA-bd_sf"/>
</dbReference>
<keyword evidence="1" id="KW-0805">Transcription regulation</keyword>
<keyword evidence="7" id="KW-1185">Reference proteome</keyword>
<keyword evidence="2" id="KW-0238">DNA-binding</keyword>
<dbReference type="SUPFAM" id="SSF48008">
    <property type="entry name" value="GntR ligand-binding domain-like"/>
    <property type="match status" value="1"/>
</dbReference>
<dbReference type="InterPro" id="IPR008920">
    <property type="entry name" value="TF_FadR/GntR_C"/>
</dbReference>
<dbReference type="InterPro" id="IPR011711">
    <property type="entry name" value="GntR_C"/>
</dbReference>
<dbReference type="Proteomes" id="UP001165652">
    <property type="component" value="Unassembled WGS sequence"/>
</dbReference>
<gene>
    <name evidence="6" type="ORF">PQJ73_19325</name>
</gene>
<reference evidence="6" key="1">
    <citation type="journal article" date="2023" name="Microbiol Resour">
        <title>Genome Sequences of Rhodoplanes serenus and Two Thermotolerant Strains, Rhodoplanes tepidamans and 'Rhodoplanes cryptolactis,' Further Refine the Genus.</title>
        <authorList>
            <person name="Rayyan A.A."/>
            <person name="Kyndt J.A."/>
        </authorList>
    </citation>
    <scope>NUCLEOTIDE SEQUENCE</scope>
    <source>
        <strain evidence="6">DSM 9987</strain>
    </source>
</reference>
<accession>A0ABT5JDT9</accession>
<dbReference type="Gene3D" id="1.20.120.530">
    <property type="entry name" value="GntR ligand-binding domain-like"/>
    <property type="match status" value="1"/>
</dbReference>
<evidence type="ECO:0000313" key="6">
    <source>
        <dbReference type="EMBL" id="MDC7787845.1"/>
    </source>
</evidence>
<dbReference type="SMART" id="SM00345">
    <property type="entry name" value="HTH_GNTR"/>
    <property type="match status" value="1"/>
</dbReference>